<protein>
    <recommendedName>
        <fullName evidence="1">Mitochondrial import inner membrane translocase subunit TIM50</fullName>
    </recommendedName>
</protein>
<dbReference type="GO" id="GO:0030150">
    <property type="term" value="P:protein import into mitochondrial matrix"/>
    <property type="evidence" value="ECO:0000318"/>
    <property type="project" value="GO_Central"/>
</dbReference>
<comment type="similarity">
    <text evidence="1">Belongs to the TIM50 family.</text>
</comment>
<keyword evidence="1" id="KW-0811">Translocation</keyword>
<comment type="caution">
    <text evidence="3">The sequence shown here is derived from an EMBL/GenBank/DDBJ whole genome shotgun (WGS) entry which is preliminary data.</text>
</comment>
<reference evidence="3 4" key="2">
    <citation type="journal article" date="2017" name="Genome Biol.">
        <title>New reference genome sequences of hot pepper reveal the massive evolution of plant disease-resistance genes by retroduplication.</title>
        <authorList>
            <person name="Kim S."/>
            <person name="Park J."/>
            <person name="Yeom S.I."/>
            <person name="Kim Y.M."/>
            <person name="Seo E."/>
            <person name="Kim K.T."/>
            <person name="Kim M.S."/>
            <person name="Lee J.M."/>
            <person name="Cheong K."/>
            <person name="Shin H.S."/>
            <person name="Kim S.B."/>
            <person name="Han K."/>
            <person name="Lee J."/>
            <person name="Park M."/>
            <person name="Lee H.A."/>
            <person name="Lee H.Y."/>
            <person name="Lee Y."/>
            <person name="Oh S."/>
            <person name="Lee J.H."/>
            <person name="Choi E."/>
            <person name="Choi E."/>
            <person name="Lee S.E."/>
            <person name="Jeon J."/>
            <person name="Kim H."/>
            <person name="Choi G."/>
            <person name="Song H."/>
            <person name="Lee J."/>
            <person name="Lee S.C."/>
            <person name="Kwon J.K."/>
            <person name="Lee H.Y."/>
            <person name="Koo N."/>
            <person name="Hong Y."/>
            <person name="Kim R.W."/>
            <person name="Kang W.H."/>
            <person name="Huh J.H."/>
            <person name="Kang B.C."/>
            <person name="Yang T.J."/>
            <person name="Lee Y.H."/>
            <person name="Bennetzen J.L."/>
            <person name="Choi D."/>
        </authorList>
    </citation>
    <scope>NUCLEOTIDE SEQUENCE [LARGE SCALE GENOMIC DNA]</scope>
    <source>
        <strain evidence="4">cv. CM334</strain>
    </source>
</reference>
<dbReference type="InterPro" id="IPR036412">
    <property type="entry name" value="HAD-like_sf"/>
</dbReference>
<reference evidence="3 4" key="1">
    <citation type="journal article" date="2014" name="Nat. Genet.">
        <title>Genome sequence of the hot pepper provides insights into the evolution of pungency in Capsicum species.</title>
        <authorList>
            <person name="Kim S."/>
            <person name="Park M."/>
            <person name="Yeom S.I."/>
            <person name="Kim Y.M."/>
            <person name="Lee J.M."/>
            <person name="Lee H.A."/>
            <person name="Seo E."/>
            <person name="Choi J."/>
            <person name="Cheong K."/>
            <person name="Kim K.T."/>
            <person name="Jung K."/>
            <person name="Lee G.W."/>
            <person name="Oh S.K."/>
            <person name="Bae C."/>
            <person name="Kim S.B."/>
            <person name="Lee H.Y."/>
            <person name="Kim S.Y."/>
            <person name="Kim M.S."/>
            <person name="Kang B.C."/>
            <person name="Jo Y.D."/>
            <person name="Yang H.B."/>
            <person name="Jeong H.J."/>
            <person name="Kang W.H."/>
            <person name="Kwon J.K."/>
            <person name="Shin C."/>
            <person name="Lim J.Y."/>
            <person name="Park J.H."/>
            <person name="Huh J.H."/>
            <person name="Kim J.S."/>
            <person name="Kim B.D."/>
            <person name="Cohen O."/>
            <person name="Paran I."/>
            <person name="Suh M.C."/>
            <person name="Lee S.B."/>
            <person name="Kim Y.K."/>
            <person name="Shin Y."/>
            <person name="Noh S.J."/>
            <person name="Park J."/>
            <person name="Seo Y.S."/>
            <person name="Kwon S.Y."/>
            <person name="Kim H.A."/>
            <person name="Park J.M."/>
            <person name="Kim H.J."/>
            <person name="Choi S.B."/>
            <person name="Bosland P.W."/>
            <person name="Reeves G."/>
            <person name="Jo S.H."/>
            <person name="Lee B.W."/>
            <person name="Cho H.T."/>
            <person name="Choi H.S."/>
            <person name="Lee M.S."/>
            <person name="Yu Y."/>
            <person name="Do Choi Y."/>
            <person name="Park B.S."/>
            <person name="van Deynze A."/>
            <person name="Ashrafi H."/>
            <person name="Hill T."/>
            <person name="Kim W.T."/>
            <person name="Pai H.S."/>
            <person name="Ahn H.K."/>
            <person name="Yeam I."/>
            <person name="Giovannoni J.J."/>
            <person name="Rose J.K."/>
            <person name="Sorensen I."/>
            <person name="Lee S.J."/>
            <person name="Kim R.W."/>
            <person name="Choi I.Y."/>
            <person name="Choi B.S."/>
            <person name="Lim J.S."/>
            <person name="Lee Y.H."/>
            <person name="Choi D."/>
        </authorList>
    </citation>
    <scope>NUCLEOTIDE SEQUENCE [LARGE SCALE GENOMIC DNA]</scope>
    <source>
        <strain evidence="4">cv. CM334</strain>
    </source>
</reference>
<comment type="subcellular location">
    <subcellularLocation>
        <location evidence="1">Mitochondrion inner membrane</location>
        <topology evidence="1">Single-pass membrane protein</topology>
    </subcellularLocation>
</comment>
<feature type="domain" description="FCP1 homology" evidence="2">
    <location>
        <begin position="44"/>
        <end position="224"/>
    </location>
</feature>
<dbReference type="GO" id="GO:0005744">
    <property type="term" value="C:TIM23 mitochondrial import inner membrane translocase complex"/>
    <property type="evidence" value="ECO:0000318"/>
    <property type="project" value="GO_Central"/>
</dbReference>
<keyword evidence="1" id="KW-0813">Transport</keyword>
<comment type="function">
    <text evidence="1">Essential component of the TIM23 complex, a complex that mediates the translocation of transit peptide-containing proteins across the mitochondrial inner membrane.</text>
</comment>
<gene>
    <name evidence="3" type="ORF">T459_22458</name>
</gene>
<sequence length="277" mass="31707">MASNLKMKNVMVNYDNDNSDDDEDEKVSGKKKELLDLPLEKLNLGPKKKLLVLSLGGLLVDRVHRRNESAVRRFTPDLAHGNFLVFKRPYCDQFMKFCLERFEVGLWSSAMDRNMDPIFDNIMVGLRKKLVFIWDQDNCIDSGFSTVEKHNKPIFLKQLKKIWENNSYGGRFSEFNTLLIDDEPHVALLNPPNTGVFPPAYKVRNRGDTFLGPKGEMQEFLDGLVDANDVPTYVKGHPFGQPAITDSHSDWDYYVKIIRAAKDPGFGVYKSDSDYSD</sequence>
<evidence type="ECO:0000256" key="1">
    <source>
        <dbReference type="RuleBase" id="RU365079"/>
    </source>
</evidence>
<dbReference type="Proteomes" id="UP000222542">
    <property type="component" value="Unassembled WGS sequence"/>
</dbReference>
<keyword evidence="4" id="KW-1185">Reference proteome</keyword>
<proteinExistence type="inferred from homology"/>
<dbReference type="InterPro" id="IPR050365">
    <property type="entry name" value="TIM50"/>
</dbReference>
<evidence type="ECO:0000313" key="3">
    <source>
        <dbReference type="EMBL" id="PHT71673.1"/>
    </source>
</evidence>
<comment type="subunit">
    <text evidence="1">Component of the TIM23 complex.</text>
</comment>
<accession>A0A2G2YPK6</accession>
<keyword evidence="1" id="KW-0809">Transit peptide</keyword>
<organism evidence="3 4">
    <name type="scientific">Capsicum annuum</name>
    <name type="common">Capsicum pepper</name>
    <dbReference type="NCBI Taxonomy" id="4072"/>
    <lineage>
        <taxon>Eukaryota</taxon>
        <taxon>Viridiplantae</taxon>
        <taxon>Streptophyta</taxon>
        <taxon>Embryophyta</taxon>
        <taxon>Tracheophyta</taxon>
        <taxon>Spermatophyta</taxon>
        <taxon>Magnoliopsida</taxon>
        <taxon>eudicotyledons</taxon>
        <taxon>Gunneridae</taxon>
        <taxon>Pentapetalae</taxon>
        <taxon>asterids</taxon>
        <taxon>lamiids</taxon>
        <taxon>Solanales</taxon>
        <taxon>Solanaceae</taxon>
        <taxon>Solanoideae</taxon>
        <taxon>Capsiceae</taxon>
        <taxon>Capsicum</taxon>
    </lineage>
</organism>
<dbReference type="Gene3D" id="3.40.50.1000">
    <property type="entry name" value="HAD superfamily/HAD-like"/>
    <property type="match status" value="1"/>
</dbReference>
<name>A0A2G2YPK6_CAPAN</name>
<evidence type="ECO:0000313" key="4">
    <source>
        <dbReference type="Proteomes" id="UP000222542"/>
    </source>
</evidence>
<keyword evidence="1" id="KW-0653">Protein transport</keyword>
<dbReference type="Pfam" id="PF03031">
    <property type="entry name" value="NIF"/>
    <property type="match status" value="1"/>
</dbReference>
<evidence type="ECO:0000259" key="2">
    <source>
        <dbReference type="PROSITE" id="PS50969"/>
    </source>
</evidence>
<dbReference type="PROSITE" id="PS50969">
    <property type="entry name" value="FCP1"/>
    <property type="match status" value="1"/>
</dbReference>
<dbReference type="OMA" id="WSSAMDR"/>
<dbReference type="PANTHER" id="PTHR12210">
    <property type="entry name" value="DULLARD PROTEIN PHOSPHATASE"/>
    <property type="match status" value="1"/>
</dbReference>
<dbReference type="AlphaFoldDB" id="A0A2G2YPK6"/>
<keyword evidence="1" id="KW-0496">Mitochondrion</keyword>
<dbReference type="Gramene" id="PHT71673">
    <property type="protein sequence ID" value="PHT71673"/>
    <property type="gene ID" value="T459_22458"/>
</dbReference>
<dbReference type="InterPro" id="IPR023214">
    <property type="entry name" value="HAD_sf"/>
</dbReference>
<dbReference type="SUPFAM" id="SSF56784">
    <property type="entry name" value="HAD-like"/>
    <property type="match status" value="1"/>
</dbReference>
<dbReference type="EMBL" id="AYRZ02000009">
    <property type="protein sequence ID" value="PHT71673.1"/>
    <property type="molecule type" value="Genomic_DNA"/>
</dbReference>
<dbReference type="InterPro" id="IPR004274">
    <property type="entry name" value="FCP1_dom"/>
</dbReference>
<dbReference type="SMART" id="SM00577">
    <property type="entry name" value="CPDc"/>
    <property type="match status" value="1"/>
</dbReference>